<name>A0ABY8U7Y5_TETOB</name>
<evidence type="ECO:0000256" key="2">
    <source>
        <dbReference type="ARBA" id="ARBA00006293"/>
    </source>
</evidence>
<gene>
    <name evidence="8" type="ORF">OEZ85_014402</name>
</gene>
<feature type="transmembrane region" description="Helical" evidence="7">
    <location>
        <begin position="68"/>
        <end position="94"/>
    </location>
</feature>
<dbReference type="InterPro" id="IPR007881">
    <property type="entry name" value="UNC-50"/>
</dbReference>
<accession>A0ABY8U7Y5</accession>
<feature type="transmembrane region" description="Helical" evidence="7">
    <location>
        <begin position="267"/>
        <end position="292"/>
    </location>
</feature>
<dbReference type="PANTHER" id="PTHR12841">
    <property type="entry name" value="PROTEIN UNC-50 HOMOLOG"/>
    <property type="match status" value="1"/>
</dbReference>
<evidence type="ECO:0000256" key="5">
    <source>
        <dbReference type="ARBA" id="ARBA00023136"/>
    </source>
</evidence>
<dbReference type="Pfam" id="PF05216">
    <property type="entry name" value="UNC-50"/>
    <property type="match status" value="1"/>
</dbReference>
<dbReference type="EMBL" id="CP126215">
    <property type="protein sequence ID" value="WIA17576.1"/>
    <property type="molecule type" value="Genomic_DNA"/>
</dbReference>
<evidence type="ECO:0000313" key="8">
    <source>
        <dbReference type="EMBL" id="WIA17576.1"/>
    </source>
</evidence>
<evidence type="ECO:0000256" key="6">
    <source>
        <dbReference type="SAM" id="MobiDB-lite"/>
    </source>
</evidence>
<protein>
    <submittedName>
        <fullName evidence="8">Uncharacterized protein</fullName>
    </submittedName>
</protein>
<feature type="transmembrane region" description="Helical" evidence="7">
    <location>
        <begin position="239"/>
        <end position="260"/>
    </location>
</feature>
<feature type="transmembrane region" description="Helical" evidence="7">
    <location>
        <begin position="142"/>
        <end position="165"/>
    </location>
</feature>
<keyword evidence="4 7" id="KW-1133">Transmembrane helix</keyword>
<keyword evidence="5 7" id="KW-0472">Membrane</keyword>
<organism evidence="8 9">
    <name type="scientific">Tetradesmus obliquus</name>
    <name type="common">Green alga</name>
    <name type="synonym">Acutodesmus obliquus</name>
    <dbReference type="NCBI Taxonomy" id="3088"/>
    <lineage>
        <taxon>Eukaryota</taxon>
        <taxon>Viridiplantae</taxon>
        <taxon>Chlorophyta</taxon>
        <taxon>core chlorophytes</taxon>
        <taxon>Chlorophyceae</taxon>
        <taxon>CS clade</taxon>
        <taxon>Sphaeropleales</taxon>
        <taxon>Scenedesmaceae</taxon>
        <taxon>Tetradesmus</taxon>
    </lineage>
</organism>
<reference evidence="8 9" key="1">
    <citation type="submission" date="2023-05" db="EMBL/GenBank/DDBJ databases">
        <title>A 100% complete, gapless, phased diploid assembly of the Scenedesmus obliquus UTEX 3031 genome.</title>
        <authorList>
            <person name="Biondi T.C."/>
            <person name="Hanschen E.R."/>
            <person name="Kwon T."/>
            <person name="Eng W."/>
            <person name="Kruse C.P.S."/>
            <person name="Koehler S.I."/>
            <person name="Kunde Y."/>
            <person name="Gleasner C.D."/>
            <person name="You Mak K.T."/>
            <person name="Polle J."/>
            <person name="Hovde B.T."/>
            <person name="Starkenburg S.R."/>
        </authorList>
    </citation>
    <scope>NUCLEOTIDE SEQUENCE [LARGE SCALE GENOMIC DNA]</scope>
    <source>
        <strain evidence="8 9">DOE0152z</strain>
    </source>
</reference>
<dbReference type="Proteomes" id="UP001244341">
    <property type="component" value="Chromosome 8b"/>
</dbReference>
<evidence type="ECO:0000313" key="9">
    <source>
        <dbReference type="Proteomes" id="UP001244341"/>
    </source>
</evidence>
<dbReference type="Gene3D" id="1.20.1530.20">
    <property type="match status" value="1"/>
</dbReference>
<keyword evidence="9" id="KW-1185">Reference proteome</keyword>
<evidence type="ECO:0000256" key="4">
    <source>
        <dbReference type="ARBA" id="ARBA00022989"/>
    </source>
</evidence>
<feature type="transmembrane region" description="Helical" evidence="7">
    <location>
        <begin position="401"/>
        <end position="426"/>
    </location>
</feature>
<dbReference type="InterPro" id="IPR002657">
    <property type="entry name" value="BilAc:Na_symport/Acr3"/>
</dbReference>
<proteinExistence type="inferred from homology"/>
<evidence type="ECO:0000256" key="1">
    <source>
        <dbReference type="ARBA" id="ARBA00004141"/>
    </source>
</evidence>
<feature type="transmembrane region" description="Helical" evidence="7">
    <location>
        <begin position="298"/>
        <end position="322"/>
    </location>
</feature>
<comment type="subcellular location">
    <subcellularLocation>
        <location evidence="1">Membrane</location>
        <topology evidence="1">Multi-pass membrane protein</topology>
    </subcellularLocation>
</comment>
<comment type="similarity">
    <text evidence="2">Belongs to the unc-50 family.</text>
</comment>
<evidence type="ECO:0000256" key="7">
    <source>
        <dbReference type="SAM" id="Phobius"/>
    </source>
</evidence>
<dbReference type="Pfam" id="PF01758">
    <property type="entry name" value="SBF"/>
    <property type="match status" value="1"/>
</dbReference>
<evidence type="ECO:0000256" key="3">
    <source>
        <dbReference type="ARBA" id="ARBA00022692"/>
    </source>
</evidence>
<keyword evidence="3 7" id="KW-0812">Transmembrane</keyword>
<dbReference type="InterPro" id="IPR038770">
    <property type="entry name" value="Na+/solute_symporter_sf"/>
</dbReference>
<feature type="region of interest" description="Disordered" evidence="6">
    <location>
        <begin position="565"/>
        <end position="603"/>
    </location>
</feature>
<sequence length="603" mass="66081">MDFEYTFWLMLQLCISPKTAYRHTSYHKQTKNQWARDDPAFVVVLCLLVALAATAYCVTYGDNLWHSLLTILSAVIVDCLLLGIAISTACWFIANRFLRKKNLPQHQVEQHLEWLYAFDVHCNSYFPLFLLLYVLQFLGSPFLLWKSFVSGVVSCVLYAVVLAYYHYLNFLGYSALPFLERTEVFLWPIGLIFLALPIAVLVNGWKVVTTTNMAVIFFIFGVTLDTSELLLALKAWKAIIFGLVSMLVICPLFGFICMLLPFKPYEFALGLAVMACVPTSLSSGVTLVIGAYGNGALALLFTVTGNILGIITSPLAVKVVLGSRTDAHVDSGDLLVKLGVSILMPVLVGKATRELIKPIRDNVAKYKVPLYLINNLQITMIVWQKLSSARSVLVEQDLGDVLLAGLAAIVLHFVFLFTNILLSWLLRFPEKERKAIIVMGSQKNLPTAAVIISYFDAATVGNLGLMTIPCIVFYIMQLFIDAFIASGWAGKYERLALVQASYNEQLKQLEENASSTDLAGKVAAKVSTGGAAGNTASEASEGGVERIAAGYVQAAFASEAAVNGSRPARTARLSAARGSTDSDDMGQLQNVELSDVNPLLERS</sequence>
<feature type="transmembrane region" description="Helical" evidence="7">
    <location>
        <begin position="114"/>
        <end position="135"/>
    </location>
</feature>
<feature type="transmembrane region" description="Helical" evidence="7">
    <location>
        <begin position="40"/>
        <end position="61"/>
    </location>
</feature>
<feature type="transmembrane region" description="Helical" evidence="7">
    <location>
        <begin position="214"/>
        <end position="233"/>
    </location>
</feature>
<dbReference type="PANTHER" id="PTHR12841:SF6">
    <property type="entry name" value="PROTEIN UNC-50 HOMOLOG"/>
    <property type="match status" value="1"/>
</dbReference>
<feature type="transmembrane region" description="Helical" evidence="7">
    <location>
        <begin position="185"/>
        <end position="202"/>
    </location>
</feature>